<organism evidence="2 3">
    <name type="scientific">Torulaspora delbrueckii</name>
    <name type="common">Yeast</name>
    <name type="synonym">Candida colliculosa</name>
    <dbReference type="NCBI Taxonomy" id="4950"/>
    <lineage>
        <taxon>Eukaryota</taxon>
        <taxon>Fungi</taxon>
        <taxon>Dikarya</taxon>
        <taxon>Ascomycota</taxon>
        <taxon>Saccharomycotina</taxon>
        <taxon>Saccharomycetes</taxon>
        <taxon>Saccharomycetales</taxon>
        <taxon>Saccharomycetaceae</taxon>
        <taxon>Torulaspora</taxon>
    </lineage>
</organism>
<dbReference type="EMBL" id="HE616743">
    <property type="protein sequence ID" value="CCE90412.1"/>
    <property type="molecule type" value="Genomic_DNA"/>
</dbReference>
<evidence type="ECO:0000313" key="2">
    <source>
        <dbReference type="EMBL" id="CCE90412.1"/>
    </source>
</evidence>
<sequence>MLRMLNTELAWRLVKVLFRAYQYTCYFFLFILLLPVIALYLFDLTLYLCRIVRFCCRWQVYHIKNQSGTSISFISQRRPSEPRETCHSSSSSILSEQSLSDCSLSDTPCFTNYCLTSSPIRKGFASRRSTIAGGASHQVRYAPLIPEDIAALADPEHSLRRTKSSDLVLSLDRYDMRANN</sequence>
<dbReference type="OrthoDB" id="4064202at2759"/>
<protein>
    <submittedName>
        <fullName evidence="2">Uncharacterized protein</fullName>
    </submittedName>
</protein>
<dbReference type="AlphaFoldDB" id="G8ZP68"/>
<evidence type="ECO:0000313" key="3">
    <source>
        <dbReference type="Proteomes" id="UP000005627"/>
    </source>
</evidence>
<dbReference type="InParanoid" id="G8ZP68"/>
<dbReference type="RefSeq" id="XP_003679623.1">
    <property type="nucleotide sequence ID" value="XM_003679575.1"/>
</dbReference>
<dbReference type="KEGG" id="tdl:TDEL_0B02830"/>
<evidence type="ECO:0000256" key="1">
    <source>
        <dbReference type="SAM" id="Phobius"/>
    </source>
</evidence>
<reference evidence="2 3" key="1">
    <citation type="journal article" date="2011" name="Proc. Natl. Acad. Sci. U.S.A.">
        <title>Evolutionary erosion of yeast sex chromosomes by mating-type switching accidents.</title>
        <authorList>
            <person name="Gordon J.L."/>
            <person name="Armisen D."/>
            <person name="Proux-Wera E."/>
            <person name="Oheigeartaigh S.S."/>
            <person name="Byrne K.P."/>
            <person name="Wolfe K.H."/>
        </authorList>
    </citation>
    <scope>NUCLEOTIDE SEQUENCE [LARGE SCALE GENOMIC DNA]</scope>
    <source>
        <strain evidence="3">ATCC 10662 / CBS 1146 / NBRC 0425 / NCYC 2629 / NRRL Y-866</strain>
    </source>
</reference>
<name>G8ZP68_TORDE</name>
<gene>
    <name evidence="2" type="primary">TDEL0B02830</name>
    <name evidence="2" type="ORF">TDEL_0B02830</name>
</gene>
<dbReference type="GeneID" id="11504333"/>
<feature type="transmembrane region" description="Helical" evidence="1">
    <location>
        <begin position="20"/>
        <end position="42"/>
    </location>
</feature>
<accession>G8ZP68</accession>
<keyword evidence="1" id="KW-0472">Membrane</keyword>
<keyword evidence="1" id="KW-1133">Transmembrane helix</keyword>
<dbReference type="HOGENOM" id="CLU_1497252_0_0_1"/>
<keyword evidence="1" id="KW-0812">Transmembrane</keyword>
<dbReference type="Proteomes" id="UP000005627">
    <property type="component" value="Chromosome 2"/>
</dbReference>
<keyword evidence="3" id="KW-1185">Reference proteome</keyword>
<proteinExistence type="predicted"/>